<reference evidence="7" key="2">
    <citation type="submission" date="2025-09" db="UniProtKB">
        <authorList>
            <consortium name="Ensembl"/>
        </authorList>
    </citation>
    <scope>IDENTIFICATION</scope>
</reference>
<dbReference type="PROSITE" id="PS51934">
    <property type="entry name" value="LRAT"/>
    <property type="match status" value="1"/>
</dbReference>
<dbReference type="Gene3D" id="3.90.1720.10">
    <property type="entry name" value="endopeptidase domain like (from Nostoc punctiforme)"/>
    <property type="match status" value="1"/>
</dbReference>
<dbReference type="AlphaFoldDB" id="A0A8P4G9F7"/>
<keyword evidence="3" id="KW-0378">Hydrolase</keyword>
<dbReference type="GO" id="GO:0008970">
    <property type="term" value="F:phospholipase A1 activity"/>
    <property type="evidence" value="ECO:0007669"/>
    <property type="project" value="TreeGrafter"/>
</dbReference>
<proteinExistence type="inferred from homology"/>
<evidence type="ECO:0000256" key="2">
    <source>
        <dbReference type="ARBA" id="ARBA00022679"/>
    </source>
</evidence>
<evidence type="ECO:0000256" key="5">
    <source>
        <dbReference type="SAM" id="Phobius"/>
    </source>
</evidence>
<sequence>MSLIKENFQIILHRKMRNLMLVAVILQLVITVDIYGFGDIIAFKTRCAVGNMFTYKHFAVYVGNETLPGKKPGEDIFERLITLPLTVYFLVIEGTPPKCVFSKLDWTQEPVVANYLDGYKDRKRNKQYNAGSEAEIIGRINEKFKNCGAYLIAHNNCEHLATYVRYGVKVALQKQQDLATEKRGVSQVPGPHSLFVGMLCFFVTSINLYASDSAGSHFSDLLFIIIIIRNVFRELSARFQDLFLI</sequence>
<dbReference type="GeneTree" id="ENSGT01150000287039"/>
<dbReference type="InterPro" id="IPR051496">
    <property type="entry name" value="H-rev107_PLA/AT"/>
</dbReference>
<keyword evidence="5" id="KW-1133">Transmembrane helix</keyword>
<comment type="similarity">
    <text evidence="1">Belongs to the H-rev107 family.</text>
</comment>
<keyword evidence="2" id="KW-0808">Transferase</keyword>
<dbReference type="GO" id="GO:0016410">
    <property type="term" value="F:N-acyltransferase activity"/>
    <property type="evidence" value="ECO:0007669"/>
    <property type="project" value="TreeGrafter"/>
</dbReference>
<dbReference type="Pfam" id="PF04970">
    <property type="entry name" value="LRAT"/>
    <property type="match status" value="1"/>
</dbReference>
<accession>A0A8P4G9F7</accession>
<feature type="domain" description="LRAT" evidence="6">
    <location>
        <begin position="47"/>
        <end position="173"/>
    </location>
</feature>
<evidence type="ECO:0000256" key="1">
    <source>
        <dbReference type="ARBA" id="ARBA00007824"/>
    </source>
</evidence>
<evidence type="ECO:0000313" key="8">
    <source>
        <dbReference type="Proteomes" id="UP000694389"/>
    </source>
</evidence>
<dbReference type="InterPro" id="IPR007053">
    <property type="entry name" value="LRAT_dom"/>
</dbReference>
<reference evidence="7" key="1">
    <citation type="submission" date="2025-08" db="UniProtKB">
        <authorList>
            <consortium name="Ensembl"/>
        </authorList>
    </citation>
    <scope>IDENTIFICATION</scope>
</reference>
<organism evidence="7 8">
    <name type="scientific">Dicentrarchus labrax</name>
    <name type="common">European seabass</name>
    <name type="synonym">Morone labrax</name>
    <dbReference type="NCBI Taxonomy" id="13489"/>
    <lineage>
        <taxon>Eukaryota</taxon>
        <taxon>Metazoa</taxon>
        <taxon>Chordata</taxon>
        <taxon>Craniata</taxon>
        <taxon>Vertebrata</taxon>
        <taxon>Euteleostomi</taxon>
        <taxon>Actinopterygii</taxon>
        <taxon>Neopterygii</taxon>
        <taxon>Teleostei</taxon>
        <taxon>Neoteleostei</taxon>
        <taxon>Acanthomorphata</taxon>
        <taxon>Eupercaria</taxon>
        <taxon>Moronidae</taxon>
        <taxon>Dicentrarchus</taxon>
    </lineage>
</organism>
<dbReference type="GO" id="GO:0005737">
    <property type="term" value="C:cytoplasm"/>
    <property type="evidence" value="ECO:0007669"/>
    <property type="project" value="TreeGrafter"/>
</dbReference>
<evidence type="ECO:0000313" key="7">
    <source>
        <dbReference type="Ensembl" id="ENSDLAP00005068714.1"/>
    </source>
</evidence>
<dbReference type="PANTHER" id="PTHR13943">
    <property type="entry name" value="HRAS-LIKE SUPPRESSOR - RELATED"/>
    <property type="match status" value="1"/>
</dbReference>
<name>A0A8P4G9F7_DICLA</name>
<dbReference type="Proteomes" id="UP000694389">
    <property type="component" value="Unassembled WGS sequence"/>
</dbReference>
<dbReference type="PANTHER" id="PTHR13943:SF80">
    <property type="entry name" value="PHOSPHOLIPASE A AND ACYLTRANSFERASE 1-LIKE"/>
    <property type="match status" value="1"/>
</dbReference>
<dbReference type="GO" id="GO:0070292">
    <property type="term" value="P:N-acylphosphatidylethanolamine metabolic process"/>
    <property type="evidence" value="ECO:0007669"/>
    <property type="project" value="TreeGrafter"/>
</dbReference>
<feature type="transmembrane region" description="Helical" evidence="5">
    <location>
        <begin position="20"/>
        <end position="43"/>
    </location>
</feature>
<dbReference type="Ensembl" id="ENSDLAT00005086491.1">
    <property type="protein sequence ID" value="ENSDLAP00005068714.1"/>
    <property type="gene ID" value="ENSDLAG00005028694.1"/>
</dbReference>
<keyword evidence="5" id="KW-0472">Membrane</keyword>
<evidence type="ECO:0000256" key="3">
    <source>
        <dbReference type="ARBA" id="ARBA00022801"/>
    </source>
</evidence>
<keyword evidence="4" id="KW-0443">Lipid metabolism</keyword>
<protein>
    <recommendedName>
        <fullName evidence="6">LRAT domain-containing protein</fullName>
    </recommendedName>
</protein>
<keyword evidence="5" id="KW-0812">Transmembrane</keyword>
<evidence type="ECO:0000259" key="6">
    <source>
        <dbReference type="PROSITE" id="PS51934"/>
    </source>
</evidence>
<evidence type="ECO:0000256" key="4">
    <source>
        <dbReference type="ARBA" id="ARBA00023098"/>
    </source>
</evidence>
<dbReference type="GO" id="GO:0004623">
    <property type="term" value="F:phospholipase A2 activity"/>
    <property type="evidence" value="ECO:0007669"/>
    <property type="project" value="TreeGrafter"/>
</dbReference>
<keyword evidence="8" id="KW-1185">Reference proteome</keyword>